<dbReference type="InterPro" id="IPR014710">
    <property type="entry name" value="RmlC-like_jellyroll"/>
</dbReference>
<feature type="transmembrane region" description="Helical" evidence="1">
    <location>
        <begin position="111"/>
        <end position="132"/>
    </location>
</feature>
<dbReference type="SUPFAM" id="SSF51206">
    <property type="entry name" value="cAMP-binding domain-like"/>
    <property type="match status" value="1"/>
</dbReference>
<evidence type="ECO:0000313" key="4">
    <source>
        <dbReference type="Proteomes" id="UP000662783"/>
    </source>
</evidence>
<keyword evidence="1" id="KW-1133">Transmembrane helix</keyword>
<feature type="transmembrane region" description="Helical" evidence="1">
    <location>
        <begin position="329"/>
        <end position="348"/>
    </location>
</feature>
<dbReference type="SUPFAM" id="SSF103473">
    <property type="entry name" value="MFS general substrate transporter"/>
    <property type="match status" value="1"/>
</dbReference>
<dbReference type="InterPro" id="IPR016024">
    <property type="entry name" value="ARM-type_fold"/>
</dbReference>
<keyword evidence="1" id="KW-0472">Membrane</keyword>
<feature type="transmembrane region" description="Helical" evidence="1">
    <location>
        <begin position="55"/>
        <end position="73"/>
    </location>
</feature>
<organism evidence="3 4">
    <name type="scientific">Fulvivirga lutea</name>
    <dbReference type="NCBI Taxonomy" id="2810512"/>
    <lineage>
        <taxon>Bacteria</taxon>
        <taxon>Pseudomonadati</taxon>
        <taxon>Bacteroidota</taxon>
        <taxon>Cytophagia</taxon>
        <taxon>Cytophagales</taxon>
        <taxon>Fulvivirgaceae</taxon>
        <taxon>Fulvivirga</taxon>
    </lineage>
</organism>
<dbReference type="AlphaFoldDB" id="A0A974WGG2"/>
<dbReference type="Proteomes" id="UP000662783">
    <property type="component" value="Chromosome"/>
</dbReference>
<keyword evidence="1" id="KW-0812">Transmembrane</keyword>
<dbReference type="Pfam" id="PF13646">
    <property type="entry name" value="HEAT_2"/>
    <property type="match status" value="1"/>
</dbReference>
<dbReference type="Pfam" id="PF00027">
    <property type="entry name" value="cNMP_binding"/>
    <property type="match status" value="1"/>
</dbReference>
<evidence type="ECO:0000313" key="3">
    <source>
        <dbReference type="EMBL" id="QSE96727.1"/>
    </source>
</evidence>
<dbReference type="InterPro" id="IPR011989">
    <property type="entry name" value="ARM-like"/>
</dbReference>
<keyword evidence="4" id="KW-1185">Reference proteome</keyword>
<feature type="transmembrane region" description="Helical" evidence="1">
    <location>
        <begin position="20"/>
        <end position="40"/>
    </location>
</feature>
<dbReference type="Gene3D" id="2.60.120.10">
    <property type="entry name" value="Jelly Rolls"/>
    <property type="match status" value="1"/>
</dbReference>
<name>A0A974WGG2_9BACT</name>
<dbReference type="RefSeq" id="WP_205721241.1">
    <property type="nucleotide sequence ID" value="NZ_CP070608.1"/>
</dbReference>
<dbReference type="InterPro" id="IPR000595">
    <property type="entry name" value="cNMP-bd_dom"/>
</dbReference>
<dbReference type="PROSITE" id="PS50042">
    <property type="entry name" value="CNMP_BINDING_3"/>
    <property type="match status" value="1"/>
</dbReference>
<dbReference type="InterPro" id="IPR036259">
    <property type="entry name" value="MFS_trans_sf"/>
</dbReference>
<dbReference type="InterPro" id="IPR018490">
    <property type="entry name" value="cNMP-bd_dom_sf"/>
</dbReference>
<dbReference type="CDD" id="cd00038">
    <property type="entry name" value="CAP_ED"/>
    <property type="match status" value="1"/>
</dbReference>
<gene>
    <name evidence="3" type="ORF">JR347_14145</name>
</gene>
<accession>A0A974WGG2</accession>
<evidence type="ECO:0000256" key="1">
    <source>
        <dbReference type="SAM" id="Phobius"/>
    </source>
</evidence>
<feature type="transmembrane region" description="Helical" evidence="1">
    <location>
        <begin position="298"/>
        <end position="323"/>
    </location>
</feature>
<dbReference type="SUPFAM" id="SSF48371">
    <property type="entry name" value="ARM repeat"/>
    <property type="match status" value="1"/>
</dbReference>
<feature type="transmembrane region" description="Helical" evidence="1">
    <location>
        <begin position="153"/>
        <end position="173"/>
    </location>
</feature>
<feature type="transmembrane region" description="Helical" evidence="1">
    <location>
        <begin position="268"/>
        <end position="286"/>
    </location>
</feature>
<feature type="transmembrane region" description="Helical" evidence="1">
    <location>
        <begin position="228"/>
        <end position="248"/>
    </location>
</feature>
<protein>
    <submittedName>
        <fullName evidence="3">HEAT repeat domain-containing protein</fullName>
    </submittedName>
</protein>
<feature type="transmembrane region" description="Helical" evidence="1">
    <location>
        <begin position="179"/>
        <end position="197"/>
    </location>
</feature>
<sequence>MLKALFLALNVRQNEETQVLLLLGQGFFMGIFLATFQISAETLFLNRLGEYLKEAILFSGLLGILTTALFSYLQNKISFARLALGNLLLILFFTTAIYLGFRYTSETLQDYLIFFMFALSGPILAVSLLGFWGTFGRLFDLRQSKRIIGGIDIGQLSAAIITSFSFPLLQSLIPKTSNYLIISCVSIVLSFVFLLILTSKFDLSQAEISQSTDEEDSTNIKALLKNKYVRLLSIFLLFSMVAFTFIQYSFQEVVKIQYPTENEMRNFLAIFNGAILILGLLLQTFVNDRIIGEYGLKISLLILPFILIFFTVATIAAGLIFGYDTSSEGAFIWFFLFVALSRLFNFSLRDSLENPTFKLFFMPLDNRVRFDIQTKVEGLGNETSRFVAGVLIMGLSYLSFIELIHYSYALVFLIIGYFIITNKLYAGYRNNVKLKLEKQQRATSGIALTLGQKLVDKLEKRLSDTAAGKAIFSYKLLEKVEPNVLPASINKLMGHKVQQVRDFAQFKMNELKGLSVSERYVISSNKSNSDGKQMVSGNDLLSLFQSGDISKSRVSKLSKSDIAEDRQYAAELLGNSEDEENISVLIELLNDIDPKVRYTAIKTAQRKFNNEVLNALIHNLDNPVYSVQAANALTVIGGKALNALDSAFYKSGQTTQVMLKVVQIIGRIGGNKAKEILWNKMDFPDKVMVSQVLFALGNAGFRASISQIPRIKYAIESDIEDITWNLAAINEVSEEHFGVEIKKALDEEIDYDIDHIYMLLSMLYDAQSIQLVKENIESLTSEGVTYGIELLDVFLSDDLKQRIIPVLDDLSYVEKARRLEIFYPRERLDNKMTLKFLLNRDFSQTNRWTKSCIIYQIGLLEIREFYFDLVANLFNPDQLIREMAAWALHKIDKKSYEENVKRLGLNAKRELDQVVVNDDDELSKSLRFEKVLFLKGIPVFKDIFGLVLADLIDITEEVAIAEGETIAVDDHYNDNFFIVYRGKINLYENSNVKAEVNVGEFLGEMINTENHLKSNLILALEDTVLLKIKKDGFYDLLADNIKLAHKMIEYV</sequence>
<feature type="transmembrane region" description="Helical" evidence="1">
    <location>
        <begin position="406"/>
        <end position="425"/>
    </location>
</feature>
<dbReference type="EMBL" id="CP070608">
    <property type="protein sequence ID" value="QSE96727.1"/>
    <property type="molecule type" value="Genomic_DNA"/>
</dbReference>
<dbReference type="Gene3D" id="1.25.10.10">
    <property type="entry name" value="Leucine-rich Repeat Variant"/>
    <property type="match status" value="1"/>
</dbReference>
<proteinExistence type="predicted"/>
<feature type="transmembrane region" description="Helical" evidence="1">
    <location>
        <begin position="80"/>
        <end position="99"/>
    </location>
</feature>
<evidence type="ECO:0000259" key="2">
    <source>
        <dbReference type="PROSITE" id="PS50042"/>
    </source>
</evidence>
<dbReference type="KEGG" id="fuv:JR347_14145"/>
<reference evidence="3" key="1">
    <citation type="submission" date="2021-02" db="EMBL/GenBank/DDBJ databases">
        <title>Fulvivirga sp. S481 isolated from sea water.</title>
        <authorList>
            <person name="Bae S.S."/>
            <person name="Baek K."/>
        </authorList>
    </citation>
    <scope>NUCLEOTIDE SEQUENCE</scope>
    <source>
        <strain evidence="3">S481</strain>
    </source>
</reference>
<feature type="domain" description="Cyclic nucleotide-binding" evidence="2">
    <location>
        <begin position="939"/>
        <end position="1051"/>
    </location>
</feature>